<dbReference type="Proteomes" id="UP000826195">
    <property type="component" value="Unassembled WGS sequence"/>
</dbReference>
<reference evidence="1 2" key="1">
    <citation type="journal article" date="2021" name="J. Hered.">
        <title>A chromosome-level genome assembly of the parasitoid wasp, Cotesia glomerata (Hymenoptera: Braconidae).</title>
        <authorList>
            <person name="Pinto B.J."/>
            <person name="Weis J.J."/>
            <person name="Gamble T."/>
            <person name="Ode P.J."/>
            <person name="Paul R."/>
            <person name="Zaspel J.M."/>
        </authorList>
    </citation>
    <scope>NUCLEOTIDE SEQUENCE [LARGE SCALE GENOMIC DNA]</scope>
    <source>
        <strain evidence="1">CgM1</strain>
    </source>
</reference>
<proteinExistence type="predicted"/>
<evidence type="ECO:0000313" key="1">
    <source>
        <dbReference type="EMBL" id="KAH0564666.1"/>
    </source>
</evidence>
<accession>A0AAV7J4C0</accession>
<sequence length="214" mass="24260">MNKNTKKPCYPEFSTGNGTAVAEALDNWGFSNGRTLEGGISRMKKIFNEMDKLKTNKGNMQVVYSRRNDPEAWQYPPSSSECKPAWHFPEKRPLITFNSTAEVIYVSSLSSVKQELANPAPGREYRAIVLAPINGSKPNRWVLATNQVAALPHNIPAFALVNFYYNKFRNKLLIKLTNKEKNEYHVSDVLNQFDRTNISVKICRAPMQSKLTMA</sequence>
<protein>
    <submittedName>
        <fullName evidence="1">Uncharacterized protein</fullName>
    </submittedName>
</protein>
<comment type="caution">
    <text evidence="1">The sequence shown here is derived from an EMBL/GenBank/DDBJ whole genome shotgun (WGS) entry which is preliminary data.</text>
</comment>
<dbReference type="EMBL" id="JAHXZJ010000002">
    <property type="protein sequence ID" value="KAH0564666.1"/>
    <property type="molecule type" value="Genomic_DNA"/>
</dbReference>
<dbReference type="AlphaFoldDB" id="A0AAV7J4C0"/>
<gene>
    <name evidence="1" type="ORF">KQX54_013365</name>
</gene>
<keyword evidence="2" id="KW-1185">Reference proteome</keyword>
<name>A0AAV7J4C0_COTGL</name>
<evidence type="ECO:0000313" key="2">
    <source>
        <dbReference type="Proteomes" id="UP000826195"/>
    </source>
</evidence>
<organism evidence="1 2">
    <name type="scientific">Cotesia glomerata</name>
    <name type="common">Lepidopteran parasitic wasp</name>
    <name type="synonym">Apanteles glomeratus</name>
    <dbReference type="NCBI Taxonomy" id="32391"/>
    <lineage>
        <taxon>Eukaryota</taxon>
        <taxon>Metazoa</taxon>
        <taxon>Ecdysozoa</taxon>
        <taxon>Arthropoda</taxon>
        <taxon>Hexapoda</taxon>
        <taxon>Insecta</taxon>
        <taxon>Pterygota</taxon>
        <taxon>Neoptera</taxon>
        <taxon>Endopterygota</taxon>
        <taxon>Hymenoptera</taxon>
        <taxon>Apocrita</taxon>
        <taxon>Ichneumonoidea</taxon>
        <taxon>Braconidae</taxon>
        <taxon>Microgastrinae</taxon>
        <taxon>Cotesia</taxon>
    </lineage>
</organism>